<dbReference type="Gene3D" id="3.30.450.20">
    <property type="entry name" value="PAS domain"/>
    <property type="match status" value="2"/>
</dbReference>
<dbReference type="AlphaFoldDB" id="A0A3B0XVD1"/>
<dbReference type="EMBL" id="UOFH01000124">
    <property type="protein sequence ID" value="VAW60134.1"/>
    <property type="molecule type" value="Genomic_DNA"/>
</dbReference>
<evidence type="ECO:0000256" key="3">
    <source>
        <dbReference type="ARBA" id="ARBA00022553"/>
    </source>
</evidence>
<evidence type="ECO:0000259" key="13">
    <source>
        <dbReference type="PROSITE" id="PS50113"/>
    </source>
</evidence>
<dbReference type="InterPro" id="IPR003594">
    <property type="entry name" value="HATPase_dom"/>
</dbReference>
<dbReference type="InterPro" id="IPR005467">
    <property type="entry name" value="His_kinase_dom"/>
</dbReference>
<keyword evidence="9" id="KW-0472">Membrane</keyword>
<evidence type="ECO:0000256" key="5">
    <source>
        <dbReference type="ARBA" id="ARBA00022741"/>
    </source>
</evidence>
<dbReference type="InterPro" id="IPR013767">
    <property type="entry name" value="PAS_fold"/>
</dbReference>
<dbReference type="CDD" id="cd06225">
    <property type="entry name" value="HAMP"/>
    <property type="match status" value="1"/>
</dbReference>
<sequence>MKTIKLHHFNFRHLILGITAFTILTLTILVSFISSQVAYNEMSDTLYQQSVNFTHNLARESVAPLLFDSSNGAEDIIKTLLDLKQITEAKIIQTSNKTLAQHTDKEHISYTYPDVTTEKPFDVIETDDGWYFSAIVLNKLDNGNLSTDFILSNNIPLIRTLGFVNLGISKSSIYASQKNIFIRNFSISSIIGILLLLTMYQALRTVTRPLEKLSALMEQSQRGEYAEKTSVYGTKEIKEMSKAFNEMIKAIKNREKNLALTLDSIGDAVIATDVNGKISRMNPVAQKLTGWSLNEAKNLPLKNIFSIIDSNTRLEIENPVEKVLSTGKTFCLNNHTTLISRTGEEHQIADSAAPILDTNNTILGMVLVFNDVTEEYNLREKIKQQNQRLQNIFDDMKSMVALLDIKGRLTFINNTPLKLLNLKHEDVLGKNFWDLSFCNYNAQVQQQVKEDCLKAAQGEITVSDIALSTPDGLLWIEFSVHSVINENGEPIQLVAEGRDINQRKTQEEALRRSQKMDAIGQLAGGTAHDFNNQLGVVIGYLDILKATVNDEKQLNWIDKSTRATLRSIDLTRQLLSFSRRKSTVNSVIDINHTLKELETMITRTVTPEVEVKYYLSEDLWLIDVDNGELQDAIINIIINARDVMPNGGKLTFETENVTLDKTDNLKKLNISAGDYIQVLISDTGFGIDKKTLEHIFEPFFTTKPEGKGTGLGLAMVYSFVNRFNGSIRFYSELGIGTTIRIYLPRSKSSPQTNATKEDNPILPRGNEHVLIVDDEVDLLELASDYLIDLGYQTYKAENAKEALKILEENNSIDLLFSDVVMPGGMSGYDLADKANFLFPNLKVLLASGFTAKARTKFESHLLDKNLLRKPYRKSELAKQIRLVLDE</sequence>
<dbReference type="Gene3D" id="3.40.50.2300">
    <property type="match status" value="1"/>
</dbReference>
<dbReference type="InterPro" id="IPR011006">
    <property type="entry name" value="CheY-like_superfamily"/>
</dbReference>
<dbReference type="Pfam" id="PF00989">
    <property type="entry name" value="PAS"/>
    <property type="match status" value="1"/>
</dbReference>
<comment type="catalytic activity">
    <reaction evidence="1">
        <text>ATP + protein L-histidine = ADP + protein N-phospho-L-histidine.</text>
        <dbReference type="EC" id="2.7.13.3"/>
    </reaction>
</comment>
<feature type="domain" description="PAC" evidence="13">
    <location>
        <begin position="332"/>
        <end position="384"/>
    </location>
</feature>
<feature type="domain" description="HAMP" evidence="14">
    <location>
        <begin position="204"/>
        <end position="256"/>
    </location>
</feature>
<dbReference type="SUPFAM" id="SSF158472">
    <property type="entry name" value="HAMP domain-like"/>
    <property type="match status" value="1"/>
</dbReference>
<dbReference type="InterPro" id="IPR003660">
    <property type="entry name" value="HAMP_dom"/>
</dbReference>
<feature type="domain" description="PAS" evidence="12">
    <location>
        <begin position="385"/>
        <end position="431"/>
    </location>
</feature>
<dbReference type="InterPro" id="IPR000014">
    <property type="entry name" value="PAS"/>
</dbReference>
<dbReference type="Pfam" id="PF08448">
    <property type="entry name" value="PAS_4"/>
    <property type="match status" value="1"/>
</dbReference>
<keyword evidence="8" id="KW-0902">Two-component regulatory system</keyword>
<dbReference type="GO" id="GO:0000155">
    <property type="term" value="F:phosphorelay sensor kinase activity"/>
    <property type="evidence" value="ECO:0007669"/>
    <property type="project" value="InterPro"/>
</dbReference>
<evidence type="ECO:0000259" key="14">
    <source>
        <dbReference type="PROSITE" id="PS50885"/>
    </source>
</evidence>
<evidence type="ECO:0000256" key="1">
    <source>
        <dbReference type="ARBA" id="ARBA00000085"/>
    </source>
</evidence>
<keyword evidence="6" id="KW-0418">Kinase</keyword>
<dbReference type="Gene3D" id="6.10.340.10">
    <property type="match status" value="1"/>
</dbReference>
<dbReference type="SUPFAM" id="SSF47384">
    <property type="entry name" value="Homodimeric domain of signal transducing histidine kinase"/>
    <property type="match status" value="1"/>
</dbReference>
<dbReference type="SUPFAM" id="SSF55874">
    <property type="entry name" value="ATPase domain of HSP90 chaperone/DNA topoisomerase II/histidine kinase"/>
    <property type="match status" value="1"/>
</dbReference>
<evidence type="ECO:0000256" key="7">
    <source>
        <dbReference type="ARBA" id="ARBA00022840"/>
    </source>
</evidence>
<dbReference type="SMART" id="SM00387">
    <property type="entry name" value="HATPase_c"/>
    <property type="match status" value="1"/>
</dbReference>
<evidence type="ECO:0000259" key="12">
    <source>
        <dbReference type="PROSITE" id="PS50112"/>
    </source>
</evidence>
<feature type="transmembrane region" description="Helical" evidence="9">
    <location>
        <begin position="12"/>
        <end position="33"/>
    </location>
</feature>
<evidence type="ECO:0000256" key="9">
    <source>
        <dbReference type="SAM" id="Phobius"/>
    </source>
</evidence>
<dbReference type="NCBIfam" id="TIGR00229">
    <property type="entry name" value="sensory_box"/>
    <property type="match status" value="2"/>
</dbReference>
<dbReference type="Gene3D" id="3.30.565.10">
    <property type="entry name" value="Histidine kinase-like ATPase, C-terminal domain"/>
    <property type="match status" value="1"/>
</dbReference>
<dbReference type="SMART" id="SM00304">
    <property type="entry name" value="HAMP"/>
    <property type="match status" value="1"/>
</dbReference>
<dbReference type="PROSITE" id="PS50112">
    <property type="entry name" value="PAS"/>
    <property type="match status" value="2"/>
</dbReference>
<keyword evidence="3" id="KW-0597">Phosphoprotein</keyword>
<dbReference type="SMART" id="SM00448">
    <property type="entry name" value="REC"/>
    <property type="match status" value="1"/>
</dbReference>
<keyword evidence="9" id="KW-0812">Transmembrane</keyword>
<dbReference type="SUPFAM" id="SSF52172">
    <property type="entry name" value="CheY-like"/>
    <property type="match status" value="1"/>
</dbReference>
<dbReference type="Gene3D" id="1.10.287.130">
    <property type="match status" value="1"/>
</dbReference>
<gene>
    <name evidence="15" type="ORF">MNBD_GAMMA08-1931</name>
</gene>
<evidence type="ECO:0000256" key="4">
    <source>
        <dbReference type="ARBA" id="ARBA00022679"/>
    </source>
</evidence>
<dbReference type="GO" id="GO:0005524">
    <property type="term" value="F:ATP binding"/>
    <property type="evidence" value="ECO:0007669"/>
    <property type="project" value="UniProtKB-KW"/>
</dbReference>
<dbReference type="SMART" id="SM00091">
    <property type="entry name" value="PAS"/>
    <property type="match status" value="2"/>
</dbReference>
<proteinExistence type="predicted"/>
<dbReference type="GO" id="GO:0006355">
    <property type="term" value="P:regulation of DNA-templated transcription"/>
    <property type="evidence" value="ECO:0007669"/>
    <property type="project" value="InterPro"/>
</dbReference>
<feature type="transmembrane region" description="Helical" evidence="9">
    <location>
        <begin position="180"/>
        <end position="203"/>
    </location>
</feature>
<dbReference type="EC" id="2.7.13.3" evidence="2"/>
<evidence type="ECO:0000256" key="6">
    <source>
        <dbReference type="ARBA" id="ARBA00022777"/>
    </source>
</evidence>
<dbReference type="CDD" id="cd00082">
    <property type="entry name" value="HisKA"/>
    <property type="match status" value="1"/>
</dbReference>
<dbReference type="SMART" id="SM00086">
    <property type="entry name" value="PAC"/>
    <property type="match status" value="2"/>
</dbReference>
<dbReference type="PRINTS" id="PR00344">
    <property type="entry name" value="BCTRLSENSOR"/>
</dbReference>
<dbReference type="InterPro" id="IPR036097">
    <property type="entry name" value="HisK_dim/P_sf"/>
</dbReference>
<keyword evidence="9" id="KW-1133">Transmembrane helix</keyword>
<keyword evidence="4" id="KW-0808">Transferase</keyword>
<name>A0A3B0XVD1_9ZZZZ</name>
<dbReference type="InterPro" id="IPR036890">
    <property type="entry name" value="HATPase_C_sf"/>
</dbReference>
<reference evidence="15" key="1">
    <citation type="submission" date="2018-06" db="EMBL/GenBank/DDBJ databases">
        <authorList>
            <person name="Zhirakovskaya E."/>
        </authorList>
    </citation>
    <scope>NUCLEOTIDE SEQUENCE</scope>
</reference>
<dbReference type="PROSITE" id="PS50113">
    <property type="entry name" value="PAC"/>
    <property type="match status" value="2"/>
</dbReference>
<dbReference type="PANTHER" id="PTHR43065">
    <property type="entry name" value="SENSOR HISTIDINE KINASE"/>
    <property type="match status" value="1"/>
</dbReference>
<dbReference type="InterPro" id="IPR004358">
    <property type="entry name" value="Sig_transdc_His_kin-like_C"/>
</dbReference>
<evidence type="ECO:0000259" key="11">
    <source>
        <dbReference type="PROSITE" id="PS50110"/>
    </source>
</evidence>
<dbReference type="Pfam" id="PF02518">
    <property type="entry name" value="HATPase_c"/>
    <property type="match status" value="1"/>
</dbReference>
<dbReference type="InterPro" id="IPR035965">
    <property type="entry name" value="PAS-like_dom_sf"/>
</dbReference>
<dbReference type="PROSITE" id="PS50109">
    <property type="entry name" value="HIS_KIN"/>
    <property type="match status" value="1"/>
</dbReference>
<dbReference type="Pfam" id="PF00072">
    <property type="entry name" value="Response_reg"/>
    <property type="match status" value="1"/>
</dbReference>
<accession>A0A3B0XVD1</accession>
<dbReference type="SMART" id="SM00388">
    <property type="entry name" value="HisKA"/>
    <property type="match status" value="1"/>
</dbReference>
<dbReference type="PROSITE" id="PS50885">
    <property type="entry name" value="HAMP"/>
    <property type="match status" value="1"/>
</dbReference>
<dbReference type="InterPro" id="IPR000700">
    <property type="entry name" value="PAS-assoc_C"/>
</dbReference>
<feature type="domain" description="PAS" evidence="12">
    <location>
        <begin position="254"/>
        <end position="327"/>
    </location>
</feature>
<dbReference type="GO" id="GO:0016020">
    <property type="term" value="C:membrane"/>
    <property type="evidence" value="ECO:0007669"/>
    <property type="project" value="InterPro"/>
</dbReference>
<keyword evidence="7" id="KW-0067">ATP-binding</keyword>
<evidence type="ECO:0000256" key="2">
    <source>
        <dbReference type="ARBA" id="ARBA00012438"/>
    </source>
</evidence>
<feature type="domain" description="Histidine kinase" evidence="10">
    <location>
        <begin position="525"/>
        <end position="747"/>
    </location>
</feature>
<feature type="domain" description="PAC" evidence="13">
    <location>
        <begin position="456"/>
        <end position="512"/>
    </location>
</feature>
<dbReference type="InterPro" id="IPR001789">
    <property type="entry name" value="Sig_transdc_resp-reg_receiver"/>
</dbReference>
<dbReference type="CDD" id="cd00130">
    <property type="entry name" value="PAS"/>
    <property type="match status" value="2"/>
</dbReference>
<protein>
    <recommendedName>
        <fullName evidence="2">histidine kinase</fullName>
        <ecNumber evidence="2">2.7.13.3</ecNumber>
    </recommendedName>
</protein>
<dbReference type="InterPro" id="IPR001610">
    <property type="entry name" value="PAC"/>
</dbReference>
<dbReference type="InterPro" id="IPR013656">
    <property type="entry name" value="PAS_4"/>
</dbReference>
<keyword evidence="5" id="KW-0547">Nucleotide-binding</keyword>
<dbReference type="SUPFAM" id="SSF55785">
    <property type="entry name" value="PYP-like sensor domain (PAS domain)"/>
    <property type="match status" value="2"/>
</dbReference>
<dbReference type="InterPro" id="IPR003661">
    <property type="entry name" value="HisK_dim/P_dom"/>
</dbReference>
<feature type="domain" description="Response regulatory" evidence="11">
    <location>
        <begin position="768"/>
        <end position="884"/>
    </location>
</feature>
<organism evidence="15">
    <name type="scientific">hydrothermal vent metagenome</name>
    <dbReference type="NCBI Taxonomy" id="652676"/>
    <lineage>
        <taxon>unclassified sequences</taxon>
        <taxon>metagenomes</taxon>
        <taxon>ecological metagenomes</taxon>
    </lineage>
</organism>
<dbReference type="PANTHER" id="PTHR43065:SF46">
    <property type="entry name" value="C4-DICARBOXYLATE TRANSPORT SENSOR PROTEIN DCTB"/>
    <property type="match status" value="1"/>
</dbReference>
<evidence type="ECO:0000313" key="15">
    <source>
        <dbReference type="EMBL" id="VAW60134.1"/>
    </source>
</evidence>
<evidence type="ECO:0000256" key="8">
    <source>
        <dbReference type="ARBA" id="ARBA00023012"/>
    </source>
</evidence>
<dbReference type="Pfam" id="PF00672">
    <property type="entry name" value="HAMP"/>
    <property type="match status" value="1"/>
</dbReference>
<dbReference type="PROSITE" id="PS50110">
    <property type="entry name" value="RESPONSE_REGULATORY"/>
    <property type="match status" value="1"/>
</dbReference>
<evidence type="ECO:0000259" key="10">
    <source>
        <dbReference type="PROSITE" id="PS50109"/>
    </source>
</evidence>